<feature type="signal peptide" evidence="2">
    <location>
        <begin position="1"/>
        <end position="22"/>
    </location>
</feature>
<feature type="coiled-coil region" evidence="1">
    <location>
        <begin position="565"/>
        <end position="635"/>
    </location>
</feature>
<sequence>MAWPGGALLALLVAAAVPRATAARAVATSNPIRRVVTMLQMMQEKVTFEGQKEEKLFEQFMCHCDSSETALQKSIGQAETKLPELESSIKESQAEAEHLKADLGDGKTDLQEAEEALQQNQQISEKEHQGALKEISDTQSNIKALDKAIKALEKGSSGAFLQTSAAATLRQLSVSMDMSTSDRDMISAFLSQGQTDSADPRSSEVVGILKQMQEEMMARLAEVQEQDAVAMNQTADMVKAKTEQITALKRQINSKTGRLGELAVDTVNLQADLDDTSKSLEQDRKFLAVLQAGCSKKKAEWTEREKTRAQELQAITATIKVLNDDEALTLFKKTLPSPSFLQVQSNHRRGVQQQALRALQAAKRAGRGQHGSRLDLVAMALRAKKASFFKVIKMIDDMIALLAKEQTDDAKKKDYCKSELDQSAEAIQEAKLDISDMGKAIEEAKQKIATLTEEVGALSQGIQQLDKQVADSTTQRKEEHADYVEKLGTNSATQELLQTAKKILNKFYNPKLAAAESSESQDQGNFFAQLSDEHAGRAPDPAPPETWSGEYKKETEAYGGVIEMLDQLSEDLAKDTQELQVNEKNGQAQYEEAMKDATAKRASDARVISEKEAVKAEIEARLHKMNQERKSKVKEHRALKEYAKDMHSACDWLLENFDVRKEARANEVESLHQAKAVLSGASYS</sequence>
<protein>
    <submittedName>
        <fullName evidence="3">Uncharacterized protein</fullName>
    </submittedName>
</protein>
<dbReference type="PANTHER" id="PTHR34360:SF1">
    <property type="entry name" value="OS08G0519400 PROTEIN"/>
    <property type="match status" value="1"/>
</dbReference>
<evidence type="ECO:0000313" key="3">
    <source>
        <dbReference type="EMBL" id="CAE4644687.1"/>
    </source>
</evidence>
<feature type="coiled-coil region" evidence="1">
    <location>
        <begin position="75"/>
        <end position="155"/>
    </location>
</feature>
<proteinExistence type="predicted"/>
<dbReference type="Gene3D" id="1.20.1170.10">
    <property type="match status" value="1"/>
</dbReference>
<accession>A0A7S4SG50</accession>
<dbReference type="AlphaFoldDB" id="A0A7S4SG50"/>
<reference evidence="3" key="1">
    <citation type="submission" date="2021-01" db="EMBL/GenBank/DDBJ databases">
        <authorList>
            <person name="Corre E."/>
            <person name="Pelletier E."/>
            <person name="Niang G."/>
            <person name="Scheremetjew M."/>
            <person name="Finn R."/>
            <person name="Kale V."/>
            <person name="Holt S."/>
            <person name="Cochrane G."/>
            <person name="Meng A."/>
            <person name="Brown T."/>
            <person name="Cohen L."/>
        </authorList>
    </citation>
    <scope>NUCLEOTIDE SEQUENCE</scope>
    <source>
        <strain evidence="3">CCMP3105</strain>
    </source>
</reference>
<dbReference type="EMBL" id="HBNR01070282">
    <property type="protein sequence ID" value="CAE4644687.1"/>
    <property type="molecule type" value="Transcribed_RNA"/>
</dbReference>
<organism evidence="3">
    <name type="scientific">Alexandrium monilatum</name>
    <dbReference type="NCBI Taxonomy" id="311494"/>
    <lineage>
        <taxon>Eukaryota</taxon>
        <taxon>Sar</taxon>
        <taxon>Alveolata</taxon>
        <taxon>Dinophyceae</taxon>
        <taxon>Gonyaulacales</taxon>
        <taxon>Pyrocystaceae</taxon>
        <taxon>Alexandrium</taxon>
    </lineage>
</organism>
<name>A0A7S4SG50_9DINO</name>
<keyword evidence="2" id="KW-0732">Signal</keyword>
<gene>
    <name evidence="3" type="ORF">AMON00008_LOCUS49770</name>
</gene>
<dbReference type="PANTHER" id="PTHR34360">
    <property type="entry name" value="OS08G0519400 PROTEIN"/>
    <property type="match status" value="1"/>
</dbReference>
<keyword evidence="1" id="KW-0175">Coiled coil</keyword>
<feature type="coiled-coil region" evidence="1">
    <location>
        <begin position="427"/>
        <end position="468"/>
    </location>
</feature>
<evidence type="ECO:0000256" key="2">
    <source>
        <dbReference type="SAM" id="SignalP"/>
    </source>
</evidence>
<feature type="chain" id="PRO_5030567134" evidence="2">
    <location>
        <begin position="23"/>
        <end position="684"/>
    </location>
</feature>
<evidence type="ECO:0000256" key="1">
    <source>
        <dbReference type="SAM" id="Coils"/>
    </source>
</evidence>